<dbReference type="GO" id="GO:0016020">
    <property type="term" value="C:membrane"/>
    <property type="evidence" value="ECO:0007669"/>
    <property type="project" value="TreeGrafter"/>
</dbReference>
<dbReference type="Pfam" id="PF12697">
    <property type="entry name" value="Abhydrolase_6"/>
    <property type="match status" value="1"/>
</dbReference>
<comment type="caution">
    <text evidence="3">The sequence shown here is derived from an EMBL/GenBank/DDBJ whole genome shotgun (WGS) entry which is preliminary data.</text>
</comment>
<dbReference type="GO" id="GO:0016787">
    <property type="term" value="F:hydrolase activity"/>
    <property type="evidence" value="ECO:0007669"/>
    <property type="project" value="UniProtKB-KW"/>
</dbReference>
<gene>
    <name evidence="3" type="ORF">GCM10011360_36840</name>
</gene>
<dbReference type="PANTHER" id="PTHR43798:SF33">
    <property type="entry name" value="HYDROLASE, PUTATIVE (AFU_ORTHOLOGUE AFUA_2G14860)-RELATED"/>
    <property type="match status" value="1"/>
</dbReference>
<organism evidence="3 4">
    <name type="scientific">Primorskyibacter flagellatus</name>
    <dbReference type="NCBI Taxonomy" id="1387277"/>
    <lineage>
        <taxon>Bacteria</taxon>
        <taxon>Pseudomonadati</taxon>
        <taxon>Pseudomonadota</taxon>
        <taxon>Alphaproteobacteria</taxon>
        <taxon>Rhodobacterales</taxon>
        <taxon>Roseobacteraceae</taxon>
        <taxon>Primorskyibacter</taxon>
    </lineage>
</organism>
<dbReference type="InterPro" id="IPR029058">
    <property type="entry name" value="AB_hydrolase_fold"/>
</dbReference>
<reference evidence="4" key="1">
    <citation type="journal article" date="2019" name="Int. J. Syst. Evol. Microbiol.">
        <title>The Global Catalogue of Microorganisms (GCM) 10K type strain sequencing project: providing services to taxonomists for standard genome sequencing and annotation.</title>
        <authorList>
            <consortium name="The Broad Institute Genomics Platform"/>
            <consortium name="The Broad Institute Genome Sequencing Center for Infectious Disease"/>
            <person name="Wu L."/>
            <person name="Ma J."/>
        </authorList>
    </citation>
    <scope>NUCLEOTIDE SEQUENCE [LARGE SCALE GENOMIC DNA]</scope>
    <source>
        <strain evidence="4">CGMCC 1.12664</strain>
    </source>
</reference>
<feature type="region of interest" description="Disordered" evidence="1">
    <location>
        <begin position="1"/>
        <end position="34"/>
    </location>
</feature>
<dbReference type="PANTHER" id="PTHR43798">
    <property type="entry name" value="MONOACYLGLYCEROL LIPASE"/>
    <property type="match status" value="1"/>
</dbReference>
<protein>
    <submittedName>
        <fullName evidence="3">Alpha/beta hydrolase</fullName>
    </submittedName>
</protein>
<dbReference type="SUPFAM" id="SSF53474">
    <property type="entry name" value="alpha/beta-Hydrolases"/>
    <property type="match status" value="1"/>
</dbReference>
<dbReference type="Proteomes" id="UP000612855">
    <property type="component" value="Unassembled WGS sequence"/>
</dbReference>
<feature type="compositionally biased region" description="Polar residues" evidence="1">
    <location>
        <begin position="1"/>
        <end position="11"/>
    </location>
</feature>
<keyword evidence="3" id="KW-0378">Hydrolase</keyword>
<accession>A0A917EIB8</accession>
<sequence>MTESLTLTAPTEATRKLDAQAERRETPLPGGGRMVWRTWGTGPSLVLLHGGHGSWMHWAAVIPYLSQRWTLVVPDLPGFGQSDDISGDPPIETIGQAVAEGAMQIIPDGPIRIAGFSFGGVLGGHVGKGCGDRLAHLVIIGSSGMKLTRPDMEKLHNWKAVPEDERDAIHRRNLGILMISPSSEITDEMVAIQRANTMMARGRSRSFSVTTTLLDVLRDYRPPLDGIWGAEDATAKGHLHERRDALRVLDPTSDFVEIPDAGHWVAMDRPEALTRALEKLLLKRMGRAGT</sequence>
<feature type="domain" description="AB hydrolase-1" evidence="2">
    <location>
        <begin position="45"/>
        <end position="274"/>
    </location>
</feature>
<proteinExistence type="predicted"/>
<evidence type="ECO:0000313" key="3">
    <source>
        <dbReference type="EMBL" id="GGE46184.1"/>
    </source>
</evidence>
<keyword evidence="4" id="KW-1185">Reference proteome</keyword>
<dbReference type="AlphaFoldDB" id="A0A917EIB8"/>
<evidence type="ECO:0000256" key="1">
    <source>
        <dbReference type="SAM" id="MobiDB-lite"/>
    </source>
</evidence>
<dbReference type="InterPro" id="IPR000073">
    <property type="entry name" value="AB_hydrolase_1"/>
</dbReference>
<feature type="compositionally biased region" description="Basic and acidic residues" evidence="1">
    <location>
        <begin position="13"/>
        <end position="26"/>
    </location>
</feature>
<dbReference type="EMBL" id="BMFJ01000002">
    <property type="protein sequence ID" value="GGE46184.1"/>
    <property type="molecule type" value="Genomic_DNA"/>
</dbReference>
<evidence type="ECO:0000313" key="4">
    <source>
        <dbReference type="Proteomes" id="UP000612855"/>
    </source>
</evidence>
<dbReference type="InterPro" id="IPR050266">
    <property type="entry name" value="AB_hydrolase_sf"/>
</dbReference>
<evidence type="ECO:0000259" key="2">
    <source>
        <dbReference type="Pfam" id="PF12697"/>
    </source>
</evidence>
<dbReference type="RefSeq" id="WP_188479281.1">
    <property type="nucleotide sequence ID" value="NZ_BMFJ01000002.1"/>
</dbReference>
<dbReference type="Gene3D" id="3.40.50.1820">
    <property type="entry name" value="alpha/beta hydrolase"/>
    <property type="match status" value="1"/>
</dbReference>
<name>A0A917EIB8_9RHOB</name>